<dbReference type="PANTHER" id="PTHR47926:SF436">
    <property type="entry name" value="PENTATRICOPEPTIDE REPEAT-CONTAINING PROTEIN ELI1, CHLOROPLASTIC-LIKE ISOFORM X2"/>
    <property type="match status" value="1"/>
</dbReference>
<evidence type="ECO:0000313" key="4">
    <source>
        <dbReference type="Proteomes" id="UP000593562"/>
    </source>
</evidence>
<protein>
    <submittedName>
        <fullName evidence="3">Putative pentatricopeptide repeat-containing protein</fullName>
    </submittedName>
</protein>
<dbReference type="InterPro" id="IPR046960">
    <property type="entry name" value="PPR_At4g14850-like_plant"/>
</dbReference>
<dbReference type="Pfam" id="PF20431">
    <property type="entry name" value="E_motif"/>
    <property type="match status" value="1"/>
</dbReference>
<dbReference type="Pfam" id="PF13812">
    <property type="entry name" value="PPR_3"/>
    <property type="match status" value="1"/>
</dbReference>
<dbReference type="InParanoid" id="A0A7J7CHR1"/>
<dbReference type="PANTHER" id="PTHR47926">
    <property type="entry name" value="PENTATRICOPEPTIDE REPEAT-CONTAINING PROTEIN"/>
    <property type="match status" value="1"/>
</dbReference>
<dbReference type="Pfam" id="PF13041">
    <property type="entry name" value="PPR_2"/>
    <property type="match status" value="2"/>
</dbReference>
<evidence type="ECO:0000313" key="3">
    <source>
        <dbReference type="EMBL" id="KAF5733603.1"/>
    </source>
</evidence>
<reference evidence="3 4" key="1">
    <citation type="journal article" date="2020" name="Nat. Commun.">
        <title>Genome of Tripterygium wilfordii and identification of cytochrome P450 involved in triptolide biosynthesis.</title>
        <authorList>
            <person name="Tu L."/>
            <person name="Su P."/>
            <person name="Zhang Z."/>
            <person name="Gao L."/>
            <person name="Wang J."/>
            <person name="Hu T."/>
            <person name="Zhou J."/>
            <person name="Zhang Y."/>
            <person name="Zhao Y."/>
            <person name="Liu Y."/>
            <person name="Song Y."/>
            <person name="Tong Y."/>
            <person name="Lu Y."/>
            <person name="Yang J."/>
            <person name="Xu C."/>
            <person name="Jia M."/>
            <person name="Peters R.J."/>
            <person name="Huang L."/>
            <person name="Gao W."/>
        </authorList>
    </citation>
    <scope>NUCLEOTIDE SEQUENCE [LARGE SCALE GENOMIC DNA]</scope>
    <source>
        <strain evidence="4">cv. XIE 37</strain>
        <tissue evidence="3">Leaf</tissue>
    </source>
</reference>
<dbReference type="Gene3D" id="1.25.40.10">
    <property type="entry name" value="Tetratricopeptide repeat domain"/>
    <property type="match status" value="3"/>
</dbReference>
<dbReference type="Pfam" id="PF01535">
    <property type="entry name" value="PPR"/>
    <property type="match status" value="2"/>
</dbReference>
<feature type="repeat" description="PPR" evidence="2">
    <location>
        <begin position="141"/>
        <end position="175"/>
    </location>
</feature>
<feature type="repeat" description="PPR" evidence="2">
    <location>
        <begin position="375"/>
        <end position="409"/>
    </location>
</feature>
<dbReference type="Proteomes" id="UP000593562">
    <property type="component" value="Unassembled WGS sequence"/>
</dbReference>
<name>A0A7J7CHR1_TRIWF</name>
<dbReference type="FunFam" id="1.25.40.10:FF:000348">
    <property type="entry name" value="Pentatricopeptide repeat-containing protein chloroplastic"/>
    <property type="match status" value="1"/>
</dbReference>
<dbReference type="FunFam" id="1.25.40.10:FF:000344">
    <property type="entry name" value="Pentatricopeptide repeat-containing protein"/>
    <property type="match status" value="1"/>
</dbReference>
<gene>
    <name evidence="3" type="ORF">HS088_TW16G00043</name>
</gene>
<proteinExistence type="predicted"/>
<dbReference type="InterPro" id="IPR046848">
    <property type="entry name" value="E_motif"/>
</dbReference>
<evidence type="ECO:0000256" key="1">
    <source>
        <dbReference type="ARBA" id="ARBA00022737"/>
    </source>
</evidence>
<dbReference type="OrthoDB" id="185373at2759"/>
<dbReference type="NCBIfam" id="TIGR00756">
    <property type="entry name" value="PPR"/>
    <property type="match status" value="2"/>
</dbReference>
<accession>A0A7J7CHR1</accession>
<dbReference type="InterPro" id="IPR011990">
    <property type="entry name" value="TPR-like_helical_dom_sf"/>
</dbReference>
<organism evidence="3 4">
    <name type="scientific">Tripterygium wilfordii</name>
    <name type="common">Thunder God vine</name>
    <dbReference type="NCBI Taxonomy" id="458696"/>
    <lineage>
        <taxon>Eukaryota</taxon>
        <taxon>Viridiplantae</taxon>
        <taxon>Streptophyta</taxon>
        <taxon>Embryophyta</taxon>
        <taxon>Tracheophyta</taxon>
        <taxon>Spermatophyta</taxon>
        <taxon>Magnoliopsida</taxon>
        <taxon>eudicotyledons</taxon>
        <taxon>Gunneridae</taxon>
        <taxon>Pentapetalae</taxon>
        <taxon>rosids</taxon>
        <taxon>fabids</taxon>
        <taxon>Celastrales</taxon>
        <taxon>Celastraceae</taxon>
        <taxon>Tripterygium</taxon>
    </lineage>
</organism>
<dbReference type="FunFam" id="1.25.40.10:FF:000090">
    <property type="entry name" value="Pentatricopeptide repeat-containing protein, chloroplastic"/>
    <property type="match status" value="1"/>
</dbReference>
<sequence length="555" mass="62064">MGFGQLHKLLLLLDQGTHSTILLDQILSKAITASLIYAIPTWNCTVRAYSKSPTPIKSILIYNYFIAGNSAVLPDTYTYPALLKACSRLLLVTKGKEVHAHVLKLGLDNDIFVGNAFLHFYGTVKELCDARTLFDEMPDKDIASWNSLLSAYNANSGSWEVLRLFKELIYQGIRPDKITLVILLSACAEVEELECARTVHSYVIKVGLTFSLNLNNALLVVFAKCKDMDAALQLFHDMGSGKDVVSQTILINGYVEMGLMDLARNIFDQGVDKDLALWNSMIHAYVKMKHPKEALDLFEKMDDEGVTPDENTIVDVLAACASLADLQYGRLIHKRIHQNNIRRDVFVGTALINMFSKCGSLEEAMVIFYKMGHKDVYTWTTIIEALAIYGRGDQALSMFYQMEKQGCMPNEATFVSVLVACRHSGLANEGCKLFERMTRFYKIQPKIEHFGSLIDLLSRAGLLHQAEEFIKCMPTAERLIACKTLLSACINHSVFDLGEKIANELVKLDSQSHATQVLLSNFYAIAGQWAEVANIRRIAKEFNTRKEPGISSVDS</sequence>
<dbReference type="GO" id="GO:0009451">
    <property type="term" value="P:RNA modification"/>
    <property type="evidence" value="ECO:0007669"/>
    <property type="project" value="InterPro"/>
</dbReference>
<evidence type="ECO:0000256" key="2">
    <source>
        <dbReference type="PROSITE-ProRule" id="PRU00708"/>
    </source>
</evidence>
<feature type="repeat" description="PPR" evidence="2">
    <location>
        <begin position="274"/>
        <end position="308"/>
    </location>
</feature>
<dbReference type="EMBL" id="JAAARO010000016">
    <property type="protein sequence ID" value="KAF5733603.1"/>
    <property type="molecule type" value="Genomic_DNA"/>
</dbReference>
<comment type="caution">
    <text evidence="3">The sequence shown here is derived from an EMBL/GenBank/DDBJ whole genome shotgun (WGS) entry which is preliminary data.</text>
</comment>
<keyword evidence="4" id="KW-1185">Reference proteome</keyword>
<dbReference type="InterPro" id="IPR002885">
    <property type="entry name" value="PPR_rpt"/>
</dbReference>
<dbReference type="PROSITE" id="PS51375">
    <property type="entry name" value="PPR"/>
    <property type="match status" value="3"/>
</dbReference>
<keyword evidence="1" id="KW-0677">Repeat</keyword>
<dbReference type="GO" id="GO:0003723">
    <property type="term" value="F:RNA binding"/>
    <property type="evidence" value="ECO:0007669"/>
    <property type="project" value="InterPro"/>
</dbReference>
<dbReference type="AlphaFoldDB" id="A0A7J7CHR1"/>